<dbReference type="Proteomes" id="UP000624183">
    <property type="component" value="Unassembled WGS sequence"/>
</dbReference>
<evidence type="ECO:0000313" key="2">
    <source>
        <dbReference type="EMBL" id="GGZ53409.1"/>
    </source>
</evidence>
<comment type="caution">
    <text evidence="2">The sequence shown here is derived from an EMBL/GenBank/DDBJ whole genome shotgun (WGS) entry which is preliminary data.</text>
</comment>
<sequence>MCGPESCSHAVPGARFDPGLTEGNCPVCGAGVGSPPGSPTTMHQRNGTGTETCPGSGAPAL</sequence>
<evidence type="ECO:0000313" key="3">
    <source>
        <dbReference type="Proteomes" id="UP000624183"/>
    </source>
</evidence>
<gene>
    <name evidence="2" type="ORF">GCM10010328_30280</name>
</gene>
<feature type="region of interest" description="Disordered" evidence="1">
    <location>
        <begin position="32"/>
        <end position="61"/>
    </location>
</feature>
<feature type="compositionally biased region" description="Polar residues" evidence="1">
    <location>
        <begin position="39"/>
        <end position="53"/>
    </location>
</feature>
<protein>
    <submittedName>
        <fullName evidence="2">Uncharacterized protein</fullName>
    </submittedName>
</protein>
<accession>A0ABQ3BTB6</accession>
<name>A0ABQ3BTB6_9ACTN</name>
<proteinExistence type="predicted"/>
<evidence type="ECO:0000256" key="1">
    <source>
        <dbReference type="SAM" id="MobiDB-lite"/>
    </source>
</evidence>
<keyword evidence="3" id="KW-1185">Reference proteome</keyword>
<dbReference type="EMBL" id="BMUW01000004">
    <property type="protein sequence ID" value="GGZ53409.1"/>
    <property type="molecule type" value="Genomic_DNA"/>
</dbReference>
<reference evidence="3" key="1">
    <citation type="journal article" date="2019" name="Int. J. Syst. Evol. Microbiol.">
        <title>The Global Catalogue of Microorganisms (GCM) 10K type strain sequencing project: providing services to taxonomists for standard genome sequencing and annotation.</title>
        <authorList>
            <consortium name="The Broad Institute Genomics Platform"/>
            <consortium name="The Broad Institute Genome Sequencing Center for Infectious Disease"/>
            <person name="Wu L."/>
            <person name="Ma J."/>
        </authorList>
    </citation>
    <scope>NUCLEOTIDE SEQUENCE [LARGE SCALE GENOMIC DNA]</scope>
    <source>
        <strain evidence="3">JCM 4602</strain>
    </source>
</reference>
<organism evidence="2 3">
    <name type="scientific">Streptomyces rubiginosohelvolus</name>
    <dbReference type="NCBI Taxonomy" id="67362"/>
    <lineage>
        <taxon>Bacteria</taxon>
        <taxon>Bacillati</taxon>
        <taxon>Actinomycetota</taxon>
        <taxon>Actinomycetes</taxon>
        <taxon>Kitasatosporales</taxon>
        <taxon>Streptomycetaceae</taxon>
        <taxon>Streptomyces</taxon>
    </lineage>
</organism>